<name>A0AAW0AFX4_9AGAR</name>
<dbReference type="Proteomes" id="UP001362999">
    <property type="component" value="Unassembled WGS sequence"/>
</dbReference>
<dbReference type="AlphaFoldDB" id="A0AAW0AFX4"/>
<protein>
    <recommendedName>
        <fullName evidence="4">JmjC domain-containing protein</fullName>
    </recommendedName>
</protein>
<organism evidence="2 3">
    <name type="scientific">Favolaschia claudopus</name>
    <dbReference type="NCBI Taxonomy" id="2862362"/>
    <lineage>
        <taxon>Eukaryota</taxon>
        <taxon>Fungi</taxon>
        <taxon>Dikarya</taxon>
        <taxon>Basidiomycota</taxon>
        <taxon>Agaricomycotina</taxon>
        <taxon>Agaricomycetes</taxon>
        <taxon>Agaricomycetidae</taxon>
        <taxon>Agaricales</taxon>
        <taxon>Marasmiineae</taxon>
        <taxon>Mycenaceae</taxon>
        <taxon>Favolaschia</taxon>
    </lineage>
</organism>
<feature type="region of interest" description="Disordered" evidence="1">
    <location>
        <begin position="537"/>
        <end position="695"/>
    </location>
</feature>
<evidence type="ECO:0000313" key="2">
    <source>
        <dbReference type="EMBL" id="KAK7007940.1"/>
    </source>
</evidence>
<evidence type="ECO:0000256" key="1">
    <source>
        <dbReference type="SAM" id="MobiDB-lite"/>
    </source>
</evidence>
<proteinExistence type="predicted"/>
<dbReference type="EMBL" id="JAWWNJ010000069">
    <property type="protein sequence ID" value="KAK7007940.1"/>
    <property type="molecule type" value="Genomic_DNA"/>
</dbReference>
<sequence>MFVRLDTQGVAGGVDPHSASDGQHQPVRLPCLCLPTEDQFPVTDSRGHFLLFARNDKVPTLLHSSDEMQSLQLLSETPAFLNYHWISQPLADNSWRTIPDDILGEGFAHFIRALKQLDSAAYPHTPVNDLDYVDLCKALGVEIPPGITALPGHIGSAYTIGRGRAWLARLHFQVLDLLLFEHSSRTAPPPAQQGTVSSWGRAVRQILSKAYAWDKSIKDFNRRPQKSTEAVASTSKIPESMPAAKRVAKRQEELYKATVNSNIESAAAGLLWVLEFGSEFAPVFKGETLKLNMCSTDSAKNRYRDSSKPTELLDLRVGSVEQFLRPLSRVLSISPILVLGENLRNGFIDMDTESEIHNRLCCTRSNLAALPFVETCIYTTMRGLCSRDVSGGIVSHNDLELLTKKLPTKTLNDTLIFKRLIDWNYEQRQKLLESDVTLDQPSLPSVAMPSTSVFTTPGIFRFDIPDVDSDSSGPDLRPIARGLSKPPHSITSPLSFDLYLPTMELFDELPAEVQQKFLSDSQTNAAVRLAAHPNNSLSIPIESTSSEVNSDSVEKSEKSPPINTSRQPSPPLTTVGSDIQMIEATQELPRDGVPPVEESNSTDDRTKDPGSNANAEHITASQSVIQRRSTRFKVSSEQPKASELKSTTYIPPKRKASVQLVKPGKKSKPLEADSDDKIEADSDDKIEADSEDTTQSLSNIRVKRSVDSTVVLARNPDGSGDLSFEYLSHKDAELTEYRIISDVKQAMKTTTDEHLHCLSLEQWESMPIAERVKLWTDGYDIYVEGLSSGKAIVDMHGLRAEIVKNNAMDATVEVQVSSWLSVQGLRKFAGDNDGNADIDYTKSIMPTTMTEMLDEIEKPSGLVLNGLNLASGGHLVHTNPLIDTGFDLETKVYGKTNGVLGMPIEHLDYAEFYFDLVGGSHAFSVFHTDICKTRLFVMGPGLKLWFRQWEKDPNGQYNINDSRAFDYWEPDKVNIESHHCTVTVLKGGHGMLLQQPGRRHAVIGIDGISEGVAQPATLTRGGYFLCASRMRESISVFMHIIMQPHLLTNAEHVALWPVYVRVCMFWMHSTMDRAGDLSLLAGYVPDFESDGIRGWLDIIYLACLIVLKPCLDLREYNGTGIPDSEAEQIESVLAKYKIWREWMSSTFDGSNATGEISNLEADIFSPCLIHMAAMLHQYHKAVAATKPTADIFASYTPTKFVSRMRSALSSYDKQLPALLKKELDDSERGRFYKFEGPELRFTRKGSDQSI</sequence>
<feature type="compositionally biased region" description="Basic and acidic residues" evidence="1">
    <location>
        <begin position="668"/>
        <end position="688"/>
    </location>
</feature>
<gene>
    <name evidence="2" type="ORF">R3P38DRAFT_3281102</name>
</gene>
<accession>A0AAW0AFX4</accession>
<evidence type="ECO:0000313" key="3">
    <source>
        <dbReference type="Proteomes" id="UP001362999"/>
    </source>
</evidence>
<feature type="compositionally biased region" description="Polar residues" evidence="1">
    <location>
        <begin position="609"/>
        <end position="649"/>
    </location>
</feature>
<evidence type="ECO:0008006" key="4">
    <source>
        <dbReference type="Google" id="ProtNLM"/>
    </source>
</evidence>
<keyword evidence="3" id="KW-1185">Reference proteome</keyword>
<comment type="caution">
    <text evidence="2">The sequence shown here is derived from an EMBL/GenBank/DDBJ whole genome shotgun (WGS) entry which is preliminary data.</text>
</comment>
<feature type="compositionally biased region" description="Polar residues" evidence="1">
    <location>
        <begin position="561"/>
        <end position="577"/>
    </location>
</feature>
<feature type="compositionally biased region" description="Polar residues" evidence="1">
    <location>
        <begin position="537"/>
        <end position="551"/>
    </location>
</feature>
<reference evidence="2 3" key="1">
    <citation type="journal article" date="2024" name="J Genomics">
        <title>Draft genome sequencing and assembly of Favolaschia claudopus CIRM-BRFM 2984 isolated from oak limbs.</title>
        <authorList>
            <person name="Navarro D."/>
            <person name="Drula E."/>
            <person name="Chaduli D."/>
            <person name="Cazenave R."/>
            <person name="Ahrendt S."/>
            <person name="Wang J."/>
            <person name="Lipzen A."/>
            <person name="Daum C."/>
            <person name="Barry K."/>
            <person name="Grigoriev I.V."/>
            <person name="Favel A."/>
            <person name="Rosso M.N."/>
            <person name="Martin F."/>
        </authorList>
    </citation>
    <scope>NUCLEOTIDE SEQUENCE [LARGE SCALE GENOMIC DNA]</scope>
    <source>
        <strain evidence="2 3">CIRM-BRFM 2984</strain>
    </source>
</reference>